<keyword evidence="2" id="KW-1185">Reference proteome</keyword>
<evidence type="ECO:0000313" key="1">
    <source>
        <dbReference type="EMBL" id="BBX73374.1"/>
    </source>
</evidence>
<dbReference type="AlphaFoldDB" id="A0A7I7MM74"/>
<reference evidence="1 2" key="1">
    <citation type="journal article" date="2019" name="Emerg. Microbes Infect.">
        <title>Comprehensive subspecies identification of 175 nontuberculous mycobacteria species based on 7547 genomic profiles.</title>
        <authorList>
            <person name="Matsumoto Y."/>
            <person name="Kinjo T."/>
            <person name="Motooka D."/>
            <person name="Nabeya D."/>
            <person name="Jung N."/>
            <person name="Uechi K."/>
            <person name="Horii T."/>
            <person name="Iida T."/>
            <person name="Fujita J."/>
            <person name="Nakamura S."/>
        </authorList>
    </citation>
    <scope>NUCLEOTIDE SEQUENCE [LARGE SCALE GENOMIC DNA]</scope>
    <source>
        <strain evidence="1 2">JCM 14233</strain>
    </source>
</reference>
<dbReference type="EMBL" id="AP022575">
    <property type="protein sequence ID" value="BBX73374.1"/>
    <property type="molecule type" value="Genomic_DNA"/>
</dbReference>
<dbReference type="Proteomes" id="UP000467236">
    <property type="component" value="Chromosome"/>
</dbReference>
<protein>
    <submittedName>
        <fullName evidence="1">Uncharacterized protein</fullName>
    </submittedName>
</protein>
<gene>
    <name evidence="1" type="ORF">MSHI_12800</name>
</gene>
<dbReference type="KEGG" id="mshj:MSHI_12800"/>
<name>A0A7I7MM74_9MYCO</name>
<organism evidence="1 2">
    <name type="scientific">Mycobacterium shinjukuense</name>
    <dbReference type="NCBI Taxonomy" id="398694"/>
    <lineage>
        <taxon>Bacteria</taxon>
        <taxon>Bacillati</taxon>
        <taxon>Actinomycetota</taxon>
        <taxon>Actinomycetes</taxon>
        <taxon>Mycobacteriales</taxon>
        <taxon>Mycobacteriaceae</taxon>
        <taxon>Mycobacterium</taxon>
    </lineage>
</organism>
<sequence>MLRSAPAVFRRLNRGGVPVPALLLTAPLPLTSLPLLYAGGSVIGALGQPVDEGADVARCGRAS</sequence>
<evidence type="ECO:0000313" key="2">
    <source>
        <dbReference type="Proteomes" id="UP000467236"/>
    </source>
</evidence>
<proteinExistence type="predicted"/>
<accession>A0A7I7MM74</accession>